<dbReference type="PANTHER" id="PTHR35789:SF1">
    <property type="entry name" value="SPORE GERMINATION PROTEIN B3"/>
    <property type="match status" value="1"/>
</dbReference>
<accession>A0A424YG39</accession>
<gene>
    <name evidence="10" type="ORF">D5R97_03655</name>
</gene>
<dbReference type="InterPro" id="IPR057336">
    <property type="entry name" value="GerAC_N"/>
</dbReference>
<evidence type="ECO:0000259" key="9">
    <source>
        <dbReference type="Pfam" id="PF25198"/>
    </source>
</evidence>
<sequence>MKSLKNINAKAGLFIVLFLFLCFNLGCWDRQEIDKLQLTKAIGIDYCPLEEEITYTSQVTRPGQIAAGEEGEESPILGPVWIPQGKGQSIFEASRNIANRSPREIFESHIQVMVIGEEMARKGISEVADFMLREREHRLINWVLVTRKEAGEILRAQTELEDSLSEEIMGIMESQLLLSTAPRVNGRNFLIPLSLPGADTLAPLVEIQEKMPTPDEEIMGESSPEKKKKYLVIQGTGVFREDKLAGYLNIPETKGLLWVKGEISRAVIIPKAPDGGQVTVYITRSKSQIEPEIKKNNIKFYIEVKTEGDIASSNIKGNISDPQVIEELEKKLANNIKQEILQAVDKSREYQSDFLHLGATLRRQEPDEWQTVKEYWRKELTEVEVEVRVIAEIRRGGLISEPLISQ</sequence>
<keyword evidence="3" id="KW-0309">Germination</keyword>
<dbReference type="Gene3D" id="3.30.300.210">
    <property type="entry name" value="Nutrient germinant receptor protein C, domain 3"/>
    <property type="match status" value="1"/>
</dbReference>
<evidence type="ECO:0000256" key="2">
    <source>
        <dbReference type="ARBA" id="ARBA00007886"/>
    </source>
</evidence>
<dbReference type="InterPro" id="IPR046953">
    <property type="entry name" value="Spore_GerAC-like_C"/>
</dbReference>
<evidence type="ECO:0000313" key="10">
    <source>
        <dbReference type="EMBL" id="RQD76839.1"/>
    </source>
</evidence>
<feature type="domain" description="Spore germination protein N-terminal" evidence="9">
    <location>
        <begin position="29"/>
        <end position="207"/>
    </location>
</feature>
<keyword evidence="5" id="KW-0472">Membrane</keyword>
<evidence type="ECO:0000256" key="7">
    <source>
        <dbReference type="ARBA" id="ARBA00023288"/>
    </source>
</evidence>
<dbReference type="AlphaFoldDB" id="A0A424YG39"/>
<comment type="similarity">
    <text evidence="2">Belongs to the GerABKC lipoprotein family.</text>
</comment>
<dbReference type="GO" id="GO:0009847">
    <property type="term" value="P:spore germination"/>
    <property type="evidence" value="ECO:0007669"/>
    <property type="project" value="InterPro"/>
</dbReference>
<dbReference type="EMBL" id="QZAA01000107">
    <property type="protein sequence ID" value="RQD76839.1"/>
    <property type="molecule type" value="Genomic_DNA"/>
</dbReference>
<dbReference type="InterPro" id="IPR038501">
    <property type="entry name" value="Spore_GerAC_C_sf"/>
</dbReference>
<evidence type="ECO:0000313" key="11">
    <source>
        <dbReference type="Proteomes" id="UP000285138"/>
    </source>
</evidence>
<protein>
    <submittedName>
        <fullName evidence="10">Ger(X)C family spore germination protein</fullName>
    </submittedName>
</protein>
<reference evidence="10 11" key="1">
    <citation type="submission" date="2018-08" db="EMBL/GenBank/DDBJ databases">
        <title>The metabolism and importance of syntrophic acetate oxidation coupled to methane or sulfide production in haloalkaline environments.</title>
        <authorList>
            <person name="Timmers P.H.A."/>
            <person name="Vavourakis C.D."/>
            <person name="Sorokin D.Y."/>
            <person name="Sinninghe Damste J.S."/>
            <person name="Muyzer G."/>
            <person name="Stams A.J.M."/>
            <person name="Plugge C.M."/>
        </authorList>
    </citation>
    <scope>NUCLEOTIDE SEQUENCE [LARGE SCALE GENOMIC DNA]</scope>
    <source>
        <strain evidence="10">MSAO_Bac1</strain>
    </source>
</reference>
<dbReference type="PANTHER" id="PTHR35789">
    <property type="entry name" value="SPORE GERMINATION PROTEIN B3"/>
    <property type="match status" value="1"/>
</dbReference>
<evidence type="ECO:0000259" key="8">
    <source>
        <dbReference type="Pfam" id="PF05504"/>
    </source>
</evidence>
<dbReference type="Proteomes" id="UP000285138">
    <property type="component" value="Unassembled WGS sequence"/>
</dbReference>
<evidence type="ECO:0000256" key="6">
    <source>
        <dbReference type="ARBA" id="ARBA00023139"/>
    </source>
</evidence>
<name>A0A424YG39_9FIRM</name>
<proteinExistence type="inferred from homology"/>
<evidence type="ECO:0000256" key="4">
    <source>
        <dbReference type="ARBA" id="ARBA00022729"/>
    </source>
</evidence>
<evidence type="ECO:0000256" key="5">
    <source>
        <dbReference type="ARBA" id="ARBA00023136"/>
    </source>
</evidence>
<keyword evidence="6" id="KW-0564">Palmitate</keyword>
<dbReference type="GO" id="GO:0016020">
    <property type="term" value="C:membrane"/>
    <property type="evidence" value="ECO:0007669"/>
    <property type="project" value="UniProtKB-SubCell"/>
</dbReference>
<dbReference type="InterPro" id="IPR008844">
    <property type="entry name" value="Spore_GerAC-like"/>
</dbReference>
<dbReference type="NCBIfam" id="TIGR02887">
    <property type="entry name" value="spore_ger_x_C"/>
    <property type="match status" value="1"/>
</dbReference>
<dbReference type="Pfam" id="PF05504">
    <property type="entry name" value="Spore_GerAC"/>
    <property type="match status" value="1"/>
</dbReference>
<evidence type="ECO:0000256" key="1">
    <source>
        <dbReference type="ARBA" id="ARBA00004635"/>
    </source>
</evidence>
<feature type="domain" description="Spore germination GerAC-like C-terminal" evidence="8">
    <location>
        <begin position="234"/>
        <end position="397"/>
    </location>
</feature>
<keyword evidence="7" id="KW-0449">Lipoprotein</keyword>
<comment type="caution">
    <text evidence="10">The sequence shown here is derived from an EMBL/GenBank/DDBJ whole genome shotgun (WGS) entry which is preliminary data.</text>
</comment>
<keyword evidence="4" id="KW-0732">Signal</keyword>
<comment type="subcellular location">
    <subcellularLocation>
        <location evidence="1">Membrane</location>
        <topology evidence="1">Lipid-anchor</topology>
    </subcellularLocation>
</comment>
<organism evidence="10 11">
    <name type="scientific">Candidatus Syntrophonatronum acetioxidans</name>
    <dbReference type="NCBI Taxonomy" id="1795816"/>
    <lineage>
        <taxon>Bacteria</taxon>
        <taxon>Bacillati</taxon>
        <taxon>Bacillota</taxon>
        <taxon>Clostridia</taxon>
        <taxon>Eubacteriales</taxon>
        <taxon>Syntrophomonadaceae</taxon>
        <taxon>Candidatus Syntrophonatronum</taxon>
    </lineage>
</organism>
<dbReference type="Pfam" id="PF25198">
    <property type="entry name" value="Spore_GerAC_N"/>
    <property type="match status" value="1"/>
</dbReference>
<evidence type="ECO:0000256" key="3">
    <source>
        <dbReference type="ARBA" id="ARBA00022544"/>
    </source>
</evidence>